<comment type="caution">
    <text evidence="2">The sequence shown here is derived from an EMBL/GenBank/DDBJ whole genome shotgun (WGS) entry which is preliminary data.</text>
</comment>
<reference evidence="3" key="1">
    <citation type="journal article" date="2019" name="Int. J. Syst. Evol. Microbiol.">
        <title>The Global Catalogue of Microorganisms (GCM) 10K type strain sequencing project: providing services to taxonomists for standard genome sequencing and annotation.</title>
        <authorList>
            <consortium name="The Broad Institute Genomics Platform"/>
            <consortium name="The Broad Institute Genome Sequencing Center for Infectious Disease"/>
            <person name="Wu L."/>
            <person name="Ma J."/>
        </authorList>
    </citation>
    <scope>NUCLEOTIDE SEQUENCE [LARGE SCALE GENOMIC DNA]</scope>
    <source>
        <strain evidence="3">CGMCC 4.7349</strain>
    </source>
</reference>
<protein>
    <recommendedName>
        <fullName evidence="4">Lipoprotein</fullName>
    </recommendedName>
</protein>
<gene>
    <name evidence="2" type="ORF">GCM10012286_26200</name>
</gene>
<proteinExistence type="predicted"/>
<feature type="region of interest" description="Disordered" evidence="1">
    <location>
        <begin position="122"/>
        <end position="150"/>
    </location>
</feature>
<accession>A0ABQ2LU62</accession>
<evidence type="ECO:0008006" key="4">
    <source>
        <dbReference type="Google" id="ProtNLM"/>
    </source>
</evidence>
<dbReference type="Proteomes" id="UP000656881">
    <property type="component" value="Unassembled WGS sequence"/>
</dbReference>
<organism evidence="2 3">
    <name type="scientific">Streptomyces lasiicapitis</name>
    <dbReference type="NCBI Taxonomy" id="1923961"/>
    <lineage>
        <taxon>Bacteria</taxon>
        <taxon>Bacillati</taxon>
        <taxon>Actinomycetota</taxon>
        <taxon>Actinomycetes</taxon>
        <taxon>Kitasatosporales</taxon>
        <taxon>Streptomycetaceae</taxon>
        <taxon>Streptomyces</taxon>
    </lineage>
</organism>
<dbReference type="EMBL" id="BMNG01000005">
    <property type="protein sequence ID" value="GGO43110.1"/>
    <property type="molecule type" value="Genomic_DNA"/>
</dbReference>
<evidence type="ECO:0000256" key="1">
    <source>
        <dbReference type="SAM" id="MobiDB-lite"/>
    </source>
</evidence>
<sequence>MYPKGRWAAVLGAVAVTGALVSCGGGSEEKSGPPRIGNVPEVAGSSDVPNLPMDAYVLSKEQYLTYARGLRAAVRSCMAKFGFADFRALDSAVDQSYPGMKADKAHYFFIIDVDRAARFGYGSARDGEREETPEEGVDGAGGETDDSPTAAENAVFQGKNAGTRIGGVVVPKGGCAAEGAKALRAGGGVEGVEIVTVANERNDAYQRALEDDRVRKVFAKWSTCMKKSGYRYATPLEPGKDRRWREEIPSRAQITVAKADVACKQRTNTVGVWWAVVAAYEKKYIDEHAEHLADVKKTIDATMRNSARLVARGQ</sequence>
<evidence type="ECO:0000313" key="2">
    <source>
        <dbReference type="EMBL" id="GGO43110.1"/>
    </source>
</evidence>
<keyword evidence="3" id="KW-1185">Reference proteome</keyword>
<evidence type="ECO:0000313" key="3">
    <source>
        <dbReference type="Proteomes" id="UP000656881"/>
    </source>
</evidence>
<name>A0ABQ2LU62_9ACTN</name>
<dbReference type="PROSITE" id="PS51257">
    <property type="entry name" value="PROKAR_LIPOPROTEIN"/>
    <property type="match status" value="1"/>
</dbReference>